<comment type="caution">
    <text evidence="9">The sequence shown here is derived from an EMBL/GenBank/DDBJ whole genome shotgun (WGS) entry which is preliminary data.</text>
</comment>
<dbReference type="AlphaFoldDB" id="A0A099LWC6"/>
<dbReference type="FunFam" id="1.10.287.950:FF:000001">
    <property type="entry name" value="Methyl-accepting chemotaxis sensory transducer"/>
    <property type="match status" value="1"/>
</dbReference>
<keyword evidence="5" id="KW-0175">Coiled coil</keyword>
<dbReference type="SMART" id="SM00304">
    <property type="entry name" value="HAMP"/>
    <property type="match status" value="1"/>
</dbReference>
<keyword evidence="2 4" id="KW-0807">Transducer</keyword>
<dbReference type="PANTHER" id="PTHR32089">
    <property type="entry name" value="METHYL-ACCEPTING CHEMOTAXIS PROTEIN MCPB"/>
    <property type="match status" value="1"/>
</dbReference>
<dbReference type="GO" id="GO:0007165">
    <property type="term" value="P:signal transduction"/>
    <property type="evidence" value="ECO:0007669"/>
    <property type="project" value="UniProtKB-KW"/>
</dbReference>
<keyword evidence="6" id="KW-0812">Transmembrane</keyword>
<feature type="coiled-coil region" evidence="5">
    <location>
        <begin position="464"/>
        <end position="491"/>
    </location>
</feature>
<dbReference type="InterPro" id="IPR024478">
    <property type="entry name" value="HlyB_4HB_MCP"/>
</dbReference>
<evidence type="ECO:0000256" key="6">
    <source>
        <dbReference type="SAM" id="Phobius"/>
    </source>
</evidence>
<proteinExistence type="inferred from homology"/>
<keyword evidence="10" id="KW-1185">Reference proteome</keyword>
<dbReference type="STRING" id="29495.EA26_10660"/>
<keyword evidence="6" id="KW-1133">Transmembrane helix</keyword>
<dbReference type="PROSITE" id="PS50885">
    <property type="entry name" value="HAMP"/>
    <property type="match status" value="1"/>
</dbReference>
<dbReference type="SUPFAM" id="SSF58104">
    <property type="entry name" value="Methyl-accepting chemotaxis protein (MCP) signaling domain"/>
    <property type="match status" value="1"/>
</dbReference>
<dbReference type="InterPro" id="IPR003660">
    <property type="entry name" value="HAMP_dom"/>
</dbReference>
<dbReference type="InterPro" id="IPR004089">
    <property type="entry name" value="MCPsignal_dom"/>
</dbReference>
<comment type="subcellular location">
    <subcellularLocation>
        <location evidence="1">Membrane</location>
    </subcellularLocation>
</comment>
<evidence type="ECO:0000256" key="3">
    <source>
        <dbReference type="ARBA" id="ARBA00029447"/>
    </source>
</evidence>
<dbReference type="EMBL" id="JMCG01000001">
    <property type="protein sequence ID" value="KGK11741.1"/>
    <property type="molecule type" value="Genomic_DNA"/>
</dbReference>
<dbReference type="RefSeq" id="WP_039427307.1">
    <property type="nucleotide sequence ID" value="NZ_CP061844.1"/>
</dbReference>
<dbReference type="Proteomes" id="UP000029994">
    <property type="component" value="Unassembled WGS sequence"/>
</dbReference>
<evidence type="ECO:0000256" key="2">
    <source>
        <dbReference type="ARBA" id="ARBA00023224"/>
    </source>
</evidence>
<dbReference type="PROSITE" id="PS50111">
    <property type="entry name" value="CHEMOTAXIS_TRANSDUC_2"/>
    <property type="match status" value="1"/>
</dbReference>
<evidence type="ECO:0000256" key="5">
    <source>
        <dbReference type="SAM" id="Coils"/>
    </source>
</evidence>
<evidence type="ECO:0000259" key="7">
    <source>
        <dbReference type="PROSITE" id="PS50111"/>
    </source>
</evidence>
<keyword evidence="6" id="KW-0472">Membrane</keyword>
<evidence type="ECO:0000256" key="4">
    <source>
        <dbReference type="PROSITE-ProRule" id="PRU00284"/>
    </source>
</evidence>
<feature type="domain" description="HAMP" evidence="8">
    <location>
        <begin position="335"/>
        <end position="388"/>
    </location>
</feature>
<dbReference type="Pfam" id="PF00672">
    <property type="entry name" value="HAMP"/>
    <property type="match status" value="1"/>
</dbReference>
<accession>A0A099LWC6</accession>
<name>A0A099LWC6_9VIBR</name>
<sequence>MSFSISGKLQLSFMLLAVLFIASSVFTYRTTNVVEQHATSLLVRDLPTVDSSRAIQQSIQEVISTLRAYMLLGGDENKRETLHQALNSVLSRTEEALPRLQSLIAPEDFEALSQQWQTVVTLVNRVVELSHTDENLPAHSLFLNEAAPIAEVALDQIQGLINDEAGNREGGERKRLFKVYANSYTSLANALSAMRDYLQYGKPEHLEKYQDFITFHNQSVAEIEGKSELMSESDRDLWSLFKEMQQLYFPLAEQVIALRNAPNWNQSNQIMASELVPTTNKLNQLLEQVVLSQQQKADRSGVGISQSIQQVVISLVIAVVLTVLAAVVLSGYLGRNIARRVVLVSERASRIASGDISQAPLTVEGTDELAKLTDSVNRMNHSLSSIVQGVTDKAASVDASMSELLHSSERTLLQIKRQQSDMVEVGHEVNGVADAATNTLLQVESSAQSLAHSKEKISQGHQALDRNQQTMQALNQTIQSAAKMVAELSQASEQIGKVTEVIEGLAEQTNLLALNAAIEAARAGEYGRGFAVVADEVRLLASRTTESTSEINTIVNAIQSSTSLVVREIEASQSLAVSGEEHIEQAVAELKESIGQINKLNQHFSELANAAQTQSDATQSITQLMTGVQESVSGVAENSDASNLCAKQAKEKVNELNREVSQFKV</sequence>
<organism evidence="9 10">
    <name type="scientific">Vibrio navarrensis</name>
    <dbReference type="NCBI Taxonomy" id="29495"/>
    <lineage>
        <taxon>Bacteria</taxon>
        <taxon>Pseudomonadati</taxon>
        <taxon>Pseudomonadota</taxon>
        <taxon>Gammaproteobacteria</taxon>
        <taxon>Vibrionales</taxon>
        <taxon>Vibrionaceae</taxon>
        <taxon>Vibrio</taxon>
    </lineage>
</organism>
<evidence type="ECO:0000256" key="1">
    <source>
        <dbReference type="ARBA" id="ARBA00004370"/>
    </source>
</evidence>
<dbReference type="PANTHER" id="PTHR32089:SF112">
    <property type="entry name" value="LYSOZYME-LIKE PROTEIN-RELATED"/>
    <property type="match status" value="1"/>
</dbReference>
<dbReference type="GeneID" id="43683636"/>
<protein>
    <submittedName>
        <fullName evidence="9">Chemotaxis protein</fullName>
    </submittedName>
</protein>
<dbReference type="Pfam" id="PF00015">
    <property type="entry name" value="MCPsignal"/>
    <property type="match status" value="1"/>
</dbReference>
<dbReference type="CDD" id="cd06225">
    <property type="entry name" value="HAMP"/>
    <property type="match status" value="1"/>
</dbReference>
<evidence type="ECO:0000313" key="9">
    <source>
        <dbReference type="EMBL" id="KGK11741.1"/>
    </source>
</evidence>
<dbReference type="Gene3D" id="1.10.287.950">
    <property type="entry name" value="Methyl-accepting chemotaxis protein"/>
    <property type="match status" value="1"/>
</dbReference>
<dbReference type="GO" id="GO:0016020">
    <property type="term" value="C:membrane"/>
    <property type="evidence" value="ECO:0007669"/>
    <property type="project" value="UniProtKB-SubCell"/>
</dbReference>
<gene>
    <name evidence="9" type="ORF">EA26_10660</name>
</gene>
<reference evidence="9 10" key="1">
    <citation type="submission" date="2014-04" db="EMBL/GenBank/DDBJ databases">
        <title>Genome sequencing of Vibrio navarrensis strains.</title>
        <authorList>
            <person name="Gladney L.M."/>
            <person name="Katz L.S."/>
            <person name="Marino-Ramirez L."/>
            <person name="Jordan I.K."/>
        </authorList>
    </citation>
    <scope>NUCLEOTIDE SEQUENCE [LARGE SCALE GENOMIC DNA]</scope>
    <source>
        <strain evidence="9 10">ATCC 51183</strain>
    </source>
</reference>
<dbReference type="Pfam" id="PF12729">
    <property type="entry name" value="4HB_MCP_1"/>
    <property type="match status" value="1"/>
</dbReference>
<comment type="similarity">
    <text evidence="3">Belongs to the methyl-accepting chemotaxis (MCP) protein family.</text>
</comment>
<evidence type="ECO:0000313" key="10">
    <source>
        <dbReference type="Proteomes" id="UP000029994"/>
    </source>
</evidence>
<feature type="transmembrane region" description="Helical" evidence="6">
    <location>
        <begin position="311"/>
        <end position="333"/>
    </location>
</feature>
<evidence type="ECO:0000259" key="8">
    <source>
        <dbReference type="PROSITE" id="PS50885"/>
    </source>
</evidence>
<feature type="domain" description="Methyl-accepting transducer" evidence="7">
    <location>
        <begin position="393"/>
        <end position="629"/>
    </location>
</feature>
<dbReference type="SMART" id="SM00283">
    <property type="entry name" value="MA"/>
    <property type="match status" value="1"/>
</dbReference>
<dbReference type="GO" id="GO:0006935">
    <property type="term" value="P:chemotaxis"/>
    <property type="evidence" value="ECO:0007669"/>
    <property type="project" value="UniProtKB-ARBA"/>
</dbReference>
<dbReference type="Gene3D" id="6.10.340.10">
    <property type="match status" value="1"/>
</dbReference>
<dbReference type="eggNOG" id="COG0840">
    <property type="taxonomic scope" value="Bacteria"/>
</dbReference>